<gene>
    <name evidence="2" type="ORF">BT63DRAFT_427054</name>
</gene>
<feature type="compositionally biased region" description="Polar residues" evidence="1">
    <location>
        <begin position="150"/>
        <end position="159"/>
    </location>
</feature>
<organism evidence="2 3">
    <name type="scientific">Microthyrium microscopicum</name>
    <dbReference type="NCBI Taxonomy" id="703497"/>
    <lineage>
        <taxon>Eukaryota</taxon>
        <taxon>Fungi</taxon>
        <taxon>Dikarya</taxon>
        <taxon>Ascomycota</taxon>
        <taxon>Pezizomycotina</taxon>
        <taxon>Dothideomycetes</taxon>
        <taxon>Dothideomycetes incertae sedis</taxon>
        <taxon>Microthyriales</taxon>
        <taxon>Microthyriaceae</taxon>
        <taxon>Microthyrium</taxon>
    </lineage>
</organism>
<dbReference type="Gene3D" id="2.170.150.70">
    <property type="match status" value="1"/>
</dbReference>
<name>A0A6A6U2W8_9PEZI</name>
<proteinExistence type="predicted"/>
<dbReference type="Proteomes" id="UP000799302">
    <property type="component" value="Unassembled WGS sequence"/>
</dbReference>
<sequence>MATPLHGQCACGRNQYIITVPEQSTQLAQVVFDNSSHARRLQASPLTAFLKIPLTWFESTTVAFYPDETHQTIRRTFSTPSRENLSNQFCGYCGTQLSQWDDSSPEANDFVWLTLGSLLDDDLDQLEALGILDLDNSEEEEAKEEDTSARKNSVFDSPQLSAHRGAPWFEEAVEDTKLGRIKRQKGGYASADGSESVEWEVMEWTSTEDDTNSGKRKLEESHEERKKLAS</sequence>
<dbReference type="AlphaFoldDB" id="A0A6A6U2W8"/>
<evidence type="ECO:0000313" key="2">
    <source>
        <dbReference type="EMBL" id="KAF2666619.1"/>
    </source>
</evidence>
<feature type="compositionally biased region" description="Acidic residues" evidence="1">
    <location>
        <begin position="195"/>
        <end position="211"/>
    </location>
</feature>
<protein>
    <recommendedName>
        <fullName evidence="4">CENP-V/GFA domain-containing protein</fullName>
    </recommendedName>
</protein>
<evidence type="ECO:0000256" key="1">
    <source>
        <dbReference type="SAM" id="MobiDB-lite"/>
    </source>
</evidence>
<evidence type="ECO:0008006" key="4">
    <source>
        <dbReference type="Google" id="ProtNLM"/>
    </source>
</evidence>
<accession>A0A6A6U2W8</accession>
<dbReference type="EMBL" id="MU004238">
    <property type="protein sequence ID" value="KAF2666619.1"/>
    <property type="molecule type" value="Genomic_DNA"/>
</dbReference>
<dbReference type="OrthoDB" id="3907216at2759"/>
<feature type="region of interest" description="Disordered" evidence="1">
    <location>
        <begin position="182"/>
        <end position="230"/>
    </location>
</feature>
<feature type="compositionally biased region" description="Basic and acidic residues" evidence="1">
    <location>
        <begin position="212"/>
        <end position="230"/>
    </location>
</feature>
<feature type="region of interest" description="Disordered" evidence="1">
    <location>
        <begin position="137"/>
        <end position="159"/>
    </location>
</feature>
<evidence type="ECO:0000313" key="3">
    <source>
        <dbReference type="Proteomes" id="UP000799302"/>
    </source>
</evidence>
<reference evidence="2" key="1">
    <citation type="journal article" date="2020" name="Stud. Mycol.">
        <title>101 Dothideomycetes genomes: a test case for predicting lifestyles and emergence of pathogens.</title>
        <authorList>
            <person name="Haridas S."/>
            <person name="Albert R."/>
            <person name="Binder M."/>
            <person name="Bloem J."/>
            <person name="Labutti K."/>
            <person name="Salamov A."/>
            <person name="Andreopoulos B."/>
            <person name="Baker S."/>
            <person name="Barry K."/>
            <person name="Bills G."/>
            <person name="Bluhm B."/>
            <person name="Cannon C."/>
            <person name="Castanera R."/>
            <person name="Culley D."/>
            <person name="Daum C."/>
            <person name="Ezra D."/>
            <person name="Gonzalez J."/>
            <person name="Henrissat B."/>
            <person name="Kuo A."/>
            <person name="Liang C."/>
            <person name="Lipzen A."/>
            <person name="Lutzoni F."/>
            <person name="Magnuson J."/>
            <person name="Mondo S."/>
            <person name="Nolan M."/>
            <person name="Ohm R."/>
            <person name="Pangilinan J."/>
            <person name="Park H.-J."/>
            <person name="Ramirez L."/>
            <person name="Alfaro M."/>
            <person name="Sun H."/>
            <person name="Tritt A."/>
            <person name="Yoshinaga Y."/>
            <person name="Zwiers L.-H."/>
            <person name="Turgeon B."/>
            <person name="Goodwin S."/>
            <person name="Spatafora J."/>
            <person name="Crous P."/>
            <person name="Grigoriev I."/>
        </authorList>
    </citation>
    <scope>NUCLEOTIDE SEQUENCE</scope>
    <source>
        <strain evidence="2">CBS 115976</strain>
    </source>
</reference>
<keyword evidence="3" id="KW-1185">Reference proteome</keyword>